<proteinExistence type="predicted"/>
<dbReference type="EMBL" id="CP007739">
    <property type="protein sequence ID" value="AIE59718.1"/>
    <property type="molecule type" value="Genomic_DNA"/>
</dbReference>
<reference evidence="1 2" key="1">
    <citation type="journal article" date="2015" name="BMC Genomics">
        <title>Transcriptome analysis of thermophilic methylotrophic Bacillus methanolicus MGA3 using RNA-sequencing provides detailed insights into its previously uncharted transcriptional landscape.</title>
        <authorList>
            <person name="Irla M."/>
            <person name="Neshat A."/>
            <person name="Brautaset T."/>
            <person name="Ruckert C."/>
            <person name="Kalinowski J."/>
            <person name="Wendisch V.F."/>
        </authorList>
    </citation>
    <scope>NUCLEOTIDE SEQUENCE [LARGE SCALE GENOMIC DNA]</scope>
    <source>
        <strain evidence="2">MGA3 / ATCC 53907</strain>
    </source>
</reference>
<accession>I3DZH8</accession>
<organism evidence="1 2">
    <name type="scientific">Bacillus methanolicus (strain MGA3 / ATCC 53907)</name>
    <dbReference type="NCBI Taxonomy" id="796606"/>
    <lineage>
        <taxon>Bacteria</taxon>
        <taxon>Bacillati</taxon>
        <taxon>Bacillota</taxon>
        <taxon>Bacilli</taxon>
        <taxon>Bacillales</taxon>
        <taxon>Bacillaceae</taxon>
        <taxon>Bacillus</taxon>
    </lineage>
</organism>
<dbReference type="Proteomes" id="UP000027602">
    <property type="component" value="Chromosome"/>
</dbReference>
<dbReference type="HOGENOM" id="CLU_3380523_0_0_9"/>
<evidence type="ECO:0000313" key="2">
    <source>
        <dbReference type="Proteomes" id="UP000027602"/>
    </source>
</evidence>
<dbReference type="KEGG" id="bmet:BMMGA3_06450"/>
<evidence type="ECO:0000313" key="1">
    <source>
        <dbReference type="EMBL" id="AIE59718.1"/>
    </source>
</evidence>
<gene>
    <name evidence="1" type="ORF">BMMGA3_06450</name>
</gene>
<dbReference type="STRING" id="796606.BMMGA3_06450"/>
<protein>
    <submittedName>
        <fullName evidence="1">Uncharacterized protein</fullName>
    </submittedName>
</protein>
<dbReference type="AlphaFoldDB" id="I3DZH8"/>
<keyword evidence="2" id="KW-1185">Reference proteome</keyword>
<sequence length="33" mass="4009">MKKITFDQLQEELYYEKLENGLDVYILPKKGFN</sequence>
<name>I3DZH8_BACMM</name>